<evidence type="ECO:0000313" key="5">
    <source>
        <dbReference type="EMBL" id="KAA2231061.1"/>
    </source>
</evidence>
<evidence type="ECO:0000256" key="2">
    <source>
        <dbReference type="SAM" id="Phobius"/>
    </source>
</evidence>
<keyword evidence="5" id="KW-0378">Hydrolase</keyword>
<feature type="transmembrane region" description="Helical" evidence="2">
    <location>
        <begin position="108"/>
        <end position="126"/>
    </location>
</feature>
<evidence type="ECO:0000313" key="7">
    <source>
        <dbReference type="Proteomes" id="UP000199620"/>
    </source>
</evidence>
<dbReference type="Proteomes" id="UP000199620">
    <property type="component" value="Chromosome I"/>
</dbReference>
<dbReference type="Proteomes" id="UP000325296">
    <property type="component" value="Unassembled WGS sequence"/>
</dbReference>
<feature type="transmembrane region" description="Helical" evidence="2">
    <location>
        <begin position="37"/>
        <end position="63"/>
    </location>
</feature>
<dbReference type="EMBL" id="LT629800">
    <property type="protein sequence ID" value="SDU98965.1"/>
    <property type="molecule type" value="Genomic_DNA"/>
</dbReference>
<evidence type="ECO:0000313" key="8">
    <source>
        <dbReference type="Proteomes" id="UP000325296"/>
    </source>
</evidence>
<keyword evidence="1" id="KW-0175">Coiled coil</keyword>
<sequence length="697" mass="78169">MPAYLNRLTLSIFSASTLFLWIPLYSLYLSLGDINFSISGFFVFSLMMTVIFGLLFFAIHLLLTFFRLSWFANGLLYFLIFWVSLAGLLLPLAGKAGMTSPENLPTNYQNLILVASLSLALTLLTYTKLKSATLAFVVILISTSLGSAAYTLYETGSSMSRFSGLSSNDNVIILSLDGLASNVAKEVIEETPELKEIFKDFIFYDNAVSLAPATLASLRSEVYGNIKFRELATTSSKLKPKLANTLNSIKREQVASSDVMTYGVYSVFNETPSDIIIPGTLTTSSLSERSSIALSFYPHIAARIGTPALTQFIGKKLQAFQQEYLYDSKAERIAHHRGEAWDALNTLQSGEFVALTQNLHATSSTRSVRYMHLLHTHFPVDFDEKCIYRSDSTEWFSANQNYEGLKKETHCALQQTADLLTKLKDLNIYDKTMLVVKSDHGAPANYFDSDPDGITFNGNSLWGYNRYRPLMMIKARENENTSITYNSNLTSLSDLAKTLCLHSPENLKCNVFEGLDLLGTPNEQESPFLYMDIVKDPISSFDFDTQMTIEVPRKNNFLEALKSTGKINFKESEMARYLQRKQDLENLKAALEKYHNDKGSYPLSQGFNGLYSIWGSSDKNWIPGLTPKFLKTLPRDPSLSEEKTPQYIYYSNGTDYKLLSHGAGASTSIAQRLEAQLVDPTRKTYAFGFWTPGAKDW</sequence>
<evidence type="ECO:0000313" key="6">
    <source>
        <dbReference type="EMBL" id="SDU98965.1"/>
    </source>
</evidence>
<reference evidence="6 7" key="1">
    <citation type="submission" date="2016-10" db="EMBL/GenBank/DDBJ databases">
        <authorList>
            <person name="Varghese N."/>
            <person name="Submissions S."/>
        </authorList>
    </citation>
    <scope>NUCLEOTIDE SEQUENCE [LARGE SCALE GENOMIC DNA]</scope>
    <source>
        <strain evidence="6 7">BS2771</strain>
    </source>
</reference>
<dbReference type="InterPro" id="IPR013545">
    <property type="entry name" value="T2SS_protein-GspG_C"/>
</dbReference>
<dbReference type="InterPro" id="IPR045584">
    <property type="entry name" value="Pilin-like"/>
</dbReference>
<feature type="transmembrane region" description="Helical" evidence="2">
    <location>
        <begin position="12"/>
        <end position="31"/>
    </location>
</feature>
<feature type="transmembrane region" description="Helical" evidence="2">
    <location>
        <begin position="133"/>
        <end position="153"/>
    </location>
</feature>
<dbReference type="OrthoDB" id="5703935at2"/>
<dbReference type="EMBL" id="VUOL01000004">
    <property type="protein sequence ID" value="KAA2231061.1"/>
    <property type="molecule type" value="Genomic_DNA"/>
</dbReference>
<feature type="domain" description="Type II secretion system protein GspG C-terminal" evidence="4">
    <location>
        <begin position="571"/>
        <end position="664"/>
    </location>
</feature>
<dbReference type="GO" id="GO:0016740">
    <property type="term" value="F:transferase activity"/>
    <property type="evidence" value="ECO:0007669"/>
    <property type="project" value="UniProtKB-KW"/>
</dbReference>
<proteinExistence type="predicted"/>
<dbReference type="RefSeq" id="WP_090291582.1">
    <property type="nucleotide sequence ID" value="NZ_BMNU01000005.1"/>
</dbReference>
<feature type="coiled-coil region" evidence="1">
    <location>
        <begin position="567"/>
        <end position="597"/>
    </location>
</feature>
<evidence type="ECO:0000259" key="4">
    <source>
        <dbReference type="Pfam" id="PF08334"/>
    </source>
</evidence>
<dbReference type="AlphaFoldDB" id="A0A5B2UWB5"/>
<organism evidence="5 8">
    <name type="scientific">Pseudomonas brenneri</name>
    <dbReference type="NCBI Taxonomy" id="129817"/>
    <lineage>
        <taxon>Bacteria</taxon>
        <taxon>Pseudomonadati</taxon>
        <taxon>Pseudomonadota</taxon>
        <taxon>Gammaproteobacteria</taxon>
        <taxon>Pseudomonadales</taxon>
        <taxon>Pseudomonadaceae</taxon>
        <taxon>Pseudomonas</taxon>
    </lineage>
</organism>
<feature type="domain" description="Sulfatase N-terminal" evidence="3">
    <location>
        <begin position="338"/>
        <end position="499"/>
    </location>
</feature>
<dbReference type="Gene3D" id="3.40.720.10">
    <property type="entry name" value="Alkaline Phosphatase, subunit A"/>
    <property type="match status" value="1"/>
</dbReference>
<reference evidence="5 8" key="2">
    <citation type="submission" date="2019-09" db="EMBL/GenBank/DDBJ databases">
        <title>Draft genome sequence of Pseudomonas brenneri CCUG 51514(T).</title>
        <authorList>
            <person name="Tunovic T."/>
            <person name="Pineiro-Iglesias B."/>
            <person name="Unosson C."/>
            <person name="Inganas E."/>
            <person name="Ohlen M."/>
            <person name="Cardew S."/>
            <person name="Jensie-Markopoulos S."/>
            <person name="Salva-Serra F."/>
            <person name="Jaen-Luchoro D."/>
            <person name="Svensson-Stadler L."/>
            <person name="Chun J."/>
            <person name="Moore E."/>
        </authorList>
    </citation>
    <scope>NUCLEOTIDE SEQUENCE [LARGE SCALE GENOMIC DNA]</scope>
    <source>
        <strain evidence="5 8">CCUG 51514</strain>
    </source>
</reference>
<protein>
    <submittedName>
        <fullName evidence="5">Sulfatase-like hydrolase/transferase</fullName>
    </submittedName>
    <submittedName>
        <fullName evidence="6">Type II secretion system (T2SS), protein G</fullName>
    </submittedName>
</protein>
<dbReference type="Pfam" id="PF00884">
    <property type="entry name" value="Sulfatase"/>
    <property type="match status" value="1"/>
</dbReference>
<dbReference type="Pfam" id="PF08334">
    <property type="entry name" value="T2SSG"/>
    <property type="match status" value="1"/>
</dbReference>
<name>A0A5B2UWB5_9PSED</name>
<dbReference type="SUPFAM" id="SSF54523">
    <property type="entry name" value="Pili subunits"/>
    <property type="match status" value="1"/>
</dbReference>
<dbReference type="Gene3D" id="3.30.700.10">
    <property type="entry name" value="Glycoprotein, Type 4 Pilin"/>
    <property type="match status" value="1"/>
</dbReference>
<feature type="transmembrane region" description="Helical" evidence="2">
    <location>
        <begin position="75"/>
        <end position="93"/>
    </location>
</feature>
<accession>A0A5B2UWB5</accession>
<dbReference type="SUPFAM" id="SSF53649">
    <property type="entry name" value="Alkaline phosphatase-like"/>
    <property type="match status" value="1"/>
</dbReference>
<keyword evidence="2" id="KW-1133">Transmembrane helix</keyword>
<gene>
    <name evidence="5" type="ORF">F1720_08935</name>
    <name evidence="6" type="ORF">SAMN04490181_2659</name>
</gene>
<dbReference type="InterPro" id="IPR017850">
    <property type="entry name" value="Alkaline_phosphatase_core_sf"/>
</dbReference>
<dbReference type="InterPro" id="IPR000917">
    <property type="entry name" value="Sulfatase_N"/>
</dbReference>
<keyword evidence="7" id="KW-1185">Reference proteome</keyword>
<dbReference type="GO" id="GO:0016787">
    <property type="term" value="F:hydrolase activity"/>
    <property type="evidence" value="ECO:0007669"/>
    <property type="project" value="UniProtKB-KW"/>
</dbReference>
<evidence type="ECO:0000256" key="1">
    <source>
        <dbReference type="SAM" id="Coils"/>
    </source>
</evidence>
<evidence type="ECO:0000259" key="3">
    <source>
        <dbReference type="Pfam" id="PF00884"/>
    </source>
</evidence>
<keyword evidence="2" id="KW-0472">Membrane</keyword>
<keyword evidence="5" id="KW-0808">Transferase</keyword>
<keyword evidence="2" id="KW-0812">Transmembrane</keyword>